<feature type="compositionally biased region" description="Basic and acidic residues" evidence="3">
    <location>
        <begin position="653"/>
        <end position="663"/>
    </location>
</feature>
<dbReference type="Gene3D" id="2.60.40.10">
    <property type="entry name" value="Immunoglobulins"/>
    <property type="match status" value="1"/>
</dbReference>
<feature type="compositionally biased region" description="Low complexity" evidence="3">
    <location>
        <begin position="751"/>
        <end position="760"/>
    </location>
</feature>
<proteinExistence type="predicted"/>
<feature type="compositionally biased region" description="Pro residues" evidence="3">
    <location>
        <begin position="761"/>
        <end position="786"/>
    </location>
</feature>
<dbReference type="InterPro" id="IPR036179">
    <property type="entry name" value="Ig-like_dom_sf"/>
</dbReference>
<dbReference type="OrthoDB" id="446173at2759"/>
<keyword evidence="1" id="KW-0677">Repeat</keyword>
<dbReference type="KEGG" id="spu:105436761"/>
<feature type="compositionally biased region" description="Basic residues" evidence="3">
    <location>
        <begin position="831"/>
        <end position="840"/>
    </location>
</feature>
<feature type="compositionally biased region" description="Pro residues" evidence="3">
    <location>
        <begin position="727"/>
        <end position="737"/>
    </location>
</feature>
<feature type="compositionally biased region" description="Low complexity" evidence="3">
    <location>
        <begin position="671"/>
        <end position="680"/>
    </location>
</feature>
<keyword evidence="2" id="KW-1015">Disulfide bond</keyword>
<keyword evidence="4" id="KW-1133">Transmembrane helix</keyword>
<dbReference type="InterPro" id="IPR003598">
    <property type="entry name" value="Ig_sub2"/>
</dbReference>
<dbReference type="FunFam" id="2.20.100.10:FF:000001">
    <property type="entry name" value="semaphorin-5A isoform X1"/>
    <property type="match status" value="1"/>
</dbReference>
<evidence type="ECO:0000313" key="7">
    <source>
        <dbReference type="Proteomes" id="UP000007110"/>
    </source>
</evidence>
<dbReference type="SMART" id="SM00408">
    <property type="entry name" value="IGc2"/>
    <property type="match status" value="1"/>
</dbReference>
<feature type="compositionally biased region" description="Low complexity" evidence="3">
    <location>
        <begin position="819"/>
        <end position="830"/>
    </location>
</feature>
<reference evidence="7" key="1">
    <citation type="submission" date="2015-02" db="EMBL/GenBank/DDBJ databases">
        <title>Genome sequencing for Strongylocentrotus purpuratus.</title>
        <authorList>
            <person name="Murali S."/>
            <person name="Liu Y."/>
            <person name="Vee V."/>
            <person name="English A."/>
            <person name="Wang M."/>
            <person name="Skinner E."/>
            <person name="Han Y."/>
            <person name="Muzny D.M."/>
            <person name="Worley K.C."/>
            <person name="Gibbs R.A."/>
        </authorList>
    </citation>
    <scope>NUCLEOTIDE SEQUENCE</scope>
</reference>
<dbReference type="Gene3D" id="2.20.100.10">
    <property type="entry name" value="Thrombospondin type-1 (TSP1) repeat"/>
    <property type="match status" value="5"/>
</dbReference>
<dbReference type="Proteomes" id="UP000007110">
    <property type="component" value="Unassembled WGS sequence"/>
</dbReference>
<dbReference type="InterPro" id="IPR000884">
    <property type="entry name" value="TSP1_rpt"/>
</dbReference>
<dbReference type="SMART" id="SM00209">
    <property type="entry name" value="TSP1"/>
    <property type="match status" value="6"/>
</dbReference>
<name>A0A7M7HE74_STRPU</name>
<dbReference type="InterPro" id="IPR052065">
    <property type="entry name" value="Compl_asym_regulator"/>
</dbReference>
<dbReference type="InterPro" id="IPR013783">
    <property type="entry name" value="Ig-like_fold"/>
</dbReference>
<feature type="region of interest" description="Disordered" evidence="3">
    <location>
        <begin position="653"/>
        <end position="840"/>
    </location>
</feature>
<dbReference type="GeneID" id="105436761"/>
<dbReference type="SUPFAM" id="SSF48726">
    <property type="entry name" value="Immunoglobulin"/>
    <property type="match status" value="2"/>
</dbReference>
<dbReference type="PROSITE" id="PS50092">
    <property type="entry name" value="TSP1"/>
    <property type="match status" value="6"/>
</dbReference>
<dbReference type="InterPro" id="IPR036383">
    <property type="entry name" value="TSP1_rpt_sf"/>
</dbReference>
<feature type="domain" description="Ig-like" evidence="5">
    <location>
        <begin position="388"/>
        <end position="490"/>
    </location>
</feature>
<feature type="domain" description="Ig-like" evidence="5">
    <location>
        <begin position="498"/>
        <end position="580"/>
    </location>
</feature>
<feature type="compositionally biased region" description="Low complexity" evidence="3">
    <location>
        <begin position="694"/>
        <end position="726"/>
    </location>
</feature>
<dbReference type="RefSeq" id="XP_011660976.2">
    <property type="nucleotide sequence ID" value="XM_011662674.2"/>
</dbReference>
<dbReference type="PANTHER" id="PTHR22906">
    <property type="entry name" value="PROPERDIN"/>
    <property type="match status" value="1"/>
</dbReference>
<evidence type="ECO:0000256" key="3">
    <source>
        <dbReference type="SAM" id="MobiDB-lite"/>
    </source>
</evidence>
<dbReference type="InParanoid" id="A0A7M7HE74"/>
<evidence type="ECO:0000313" key="6">
    <source>
        <dbReference type="EnsemblMetazoa" id="XP_011660976"/>
    </source>
</evidence>
<sequence>MQLIYIKMQVVVFIIVLTSLQVYWGDWSQWSECERHCSSAKGVNRRVRVCFRSANDQHLIQPFAVCNGKLDGDFSEENECYDVKCDGTGGFVGTWSAWEPWTCTYKSGICGDGINVRIRSCTKAGDSVSLDSSMRVASENCPEGSDTDEEKCFARCPPNTRADKYGGWSDWTSWACTKGCKPGLKASRERKCNNPLPLKGYSCPGESSEKSPCEESCIKQWGEWLHWTQCTKTCDQAMRERTRDCKGTGKPCEGEVKETKRCLDQTRHQLCPPVDGKWSMWSFWTEGCSVTCERGVRVRERKCNNPPQAGVGKDCKGKANDTMPCTINVPCPVDGKWEPWAPVRHCSKDCGGGSGYSNRTCTPPRNGGTPCEGNFENFELPCNIEDCPDATLPPALANGLRKLLDESHVNLGRDPGDNALMDCTAAIRIVHQNYSDARIEWRRNGQRLAIDGARIQLDTGRLVFEAVNSGDNGVYTCQAEAGGVKNVILAVFSLAVPPEAPDIQGYEAEGLEIPCNGAQLGLLFDGFTTQWYKGDKLIKSYEDVEPEEVNVEHFKNIDERYAGVYRCVVIHFSSQRQWVTNIAQVEVLPKRAMHKRLMAMAKTKATGSSFVMIAGGVGGVLVVFLIGCCICVCCCFSEEDDLDKDKSFDREAAKPLLGDGDKKRGGKPRPGDMSPAKKGPPSSPAKKEPGGPPGAAKPGAPPSKATGKGPPKSPGKGAPKPAGKAPPKSPGKGPPGKAPSKSPGKAPPKSPGKAPSKSPGKAPPKSPGKAPPKSPGKAPPKSPGKAPPKKSPAKSPAKAPNKSASKSPPKSAKKPPGKGPAKPGVKIKGGSPKKKPGKKV</sequence>
<reference evidence="6" key="2">
    <citation type="submission" date="2021-01" db="UniProtKB">
        <authorList>
            <consortium name="EnsemblMetazoa"/>
        </authorList>
    </citation>
    <scope>IDENTIFICATION</scope>
</reference>
<dbReference type="InterPro" id="IPR003599">
    <property type="entry name" value="Ig_sub"/>
</dbReference>
<dbReference type="OMA" id="ARRERYC"/>
<dbReference type="PROSITE" id="PS50835">
    <property type="entry name" value="IG_LIKE"/>
    <property type="match status" value="2"/>
</dbReference>
<keyword evidence="4" id="KW-0472">Membrane</keyword>
<dbReference type="PANTHER" id="PTHR22906:SF21">
    <property type="entry name" value="SEMA DOMAIN-CONTAINING PROTEIN"/>
    <property type="match status" value="1"/>
</dbReference>
<organism evidence="6 7">
    <name type="scientific">Strongylocentrotus purpuratus</name>
    <name type="common">Purple sea urchin</name>
    <dbReference type="NCBI Taxonomy" id="7668"/>
    <lineage>
        <taxon>Eukaryota</taxon>
        <taxon>Metazoa</taxon>
        <taxon>Echinodermata</taxon>
        <taxon>Eleutherozoa</taxon>
        <taxon>Echinozoa</taxon>
        <taxon>Echinoidea</taxon>
        <taxon>Euechinoidea</taxon>
        <taxon>Echinacea</taxon>
        <taxon>Camarodonta</taxon>
        <taxon>Echinidea</taxon>
        <taxon>Strongylocentrotidae</taxon>
        <taxon>Strongylocentrotus</taxon>
    </lineage>
</organism>
<keyword evidence="7" id="KW-1185">Reference proteome</keyword>
<evidence type="ECO:0000256" key="2">
    <source>
        <dbReference type="ARBA" id="ARBA00023157"/>
    </source>
</evidence>
<dbReference type="InterPro" id="IPR007110">
    <property type="entry name" value="Ig-like_dom"/>
</dbReference>
<dbReference type="AlphaFoldDB" id="A0A7M7HE74"/>
<evidence type="ECO:0000256" key="1">
    <source>
        <dbReference type="ARBA" id="ARBA00022737"/>
    </source>
</evidence>
<feature type="transmembrane region" description="Helical" evidence="4">
    <location>
        <begin position="605"/>
        <end position="627"/>
    </location>
</feature>
<accession>A0A7M7HE74</accession>
<evidence type="ECO:0000259" key="5">
    <source>
        <dbReference type="PROSITE" id="PS50835"/>
    </source>
</evidence>
<protein>
    <recommendedName>
        <fullName evidence="5">Ig-like domain-containing protein</fullName>
    </recommendedName>
</protein>
<dbReference type="EnsemblMetazoa" id="XM_011662674">
    <property type="protein sequence ID" value="XP_011660976"/>
    <property type="gene ID" value="LOC105436761"/>
</dbReference>
<dbReference type="SMART" id="SM00409">
    <property type="entry name" value="IG"/>
    <property type="match status" value="2"/>
</dbReference>
<evidence type="ECO:0000256" key="4">
    <source>
        <dbReference type="SAM" id="Phobius"/>
    </source>
</evidence>
<dbReference type="CDD" id="cd00096">
    <property type="entry name" value="Ig"/>
    <property type="match status" value="1"/>
</dbReference>
<dbReference type="SUPFAM" id="SSF82895">
    <property type="entry name" value="TSP-1 type 1 repeat"/>
    <property type="match status" value="4"/>
</dbReference>
<dbReference type="Pfam" id="PF00090">
    <property type="entry name" value="TSP_1"/>
    <property type="match status" value="5"/>
</dbReference>
<keyword evidence="4" id="KW-0812">Transmembrane</keyword>
<feature type="compositionally biased region" description="Low complexity" evidence="3">
    <location>
        <begin position="793"/>
        <end position="810"/>
    </location>
</feature>